<evidence type="ECO:0000256" key="3">
    <source>
        <dbReference type="ARBA" id="ARBA00022692"/>
    </source>
</evidence>
<dbReference type="OrthoDB" id="1705903at2"/>
<feature type="transmembrane region" description="Helical" evidence="6">
    <location>
        <begin position="230"/>
        <end position="252"/>
    </location>
</feature>
<sequence>MSINQLIFRSFRKNLKSYYLYVFALIFSAALYFAFVTLQFDPSMDETSGSVKGEAGIRAASVLLIGIVTIFLLYANNLFIKRRSKEIGLFQLIGMTKNRIFTILSAENLLLYYSSLIVGTALGFAISKLVAMTFFKLTGVDETATLSFSGAAFIQTLLVFSAVYVLIMVMNFLYIKRQTILSLFHVKSNTESRVKKMSFLEILIGILGISLIATGYYVSAQLFDGDFSSMTQLFLAMIFILGSVIIGTYFFYKGSVSFIANMIRKKKGGYLNINQVMSLSSIMFRMKSNAMLLTIITTVSALAIGLLSLSYISYYSAERTAETSAPDDFTFITEENAEAFGSVLSENGIAYSEKQIDVIQADIGMEEILSTEIENMQFDPNRMNMSVVSDRQVEGIDVSIDDMLFSGSSDAIQALMNLQNEGTLTLYTATDEIEKEYAGLRDDYVLPSIFTGGLPAVVVDETVYDKLAEDMDEELQREASLYVGLTLEDPETIEKADELFHSMPFSDEAGNASQYSMAQQQKLSMGFIMFIVGFLGLTFLITSGCILYFKQVEEGDEEQPNYRVLRKLGFTRQDLLKGILQKQIINFGIPLTVGLLHSYFAVRSGWFFFGTELWTPMIIVMVLYAGLYSIFGILSVVYYKKVIRMSL</sequence>
<evidence type="ECO:0000259" key="7">
    <source>
        <dbReference type="Pfam" id="PF02687"/>
    </source>
</evidence>
<keyword evidence="3 6" id="KW-0812">Transmembrane</keyword>
<gene>
    <name evidence="8" type="ORF">KP77_11410</name>
</gene>
<reference evidence="8 9" key="1">
    <citation type="submission" date="2015-01" db="EMBL/GenBank/DDBJ databases">
        <title>Genome sequence of Jeotgalibacillus alimentarius.</title>
        <authorList>
            <person name="Goh K.M."/>
            <person name="Chan K.-G."/>
            <person name="Yaakop A.S."/>
            <person name="Ee R."/>
            <person name="Gan H.M."/>
            <person name="Chan C.S."/>
        </authorList>
    </citation>
    <scope>NUCLEOTIDE SEQUENCE [LARGE SCALE GENOMIC DNA]</scope>
    <source>
        <strain evidence="8 9">YKJ-13</strain>
    </source>
</reference>
<keyword evidence="4 6" id="KW-1133">Transmembrane helix</keyword>
<dbReference type="Pfam" id="PF02687">
    <property type="entry name" value="FtsX"/>
    <property type="match status" value="1"/>
</dbReference>
<evidence type="ECO:0000256" key="6">
    <source>
        <dbReference type="PIRNR" id="PIRNR018968"/>
    </source>
</evidence>
<feature type="transmembrane region" description="Helical" evidence="6">
    <location>
        <begin position="196"/>
        <end position="218"/>
    </location>
</feature>
<proteinExistence type="inferred from homology"/>
<dbReference type="GO" id="GO:0005886">
    <property type="term" value="C:plasma membrane"/>
    <property type="evidence" value="ECO:0007669"/>
    <property type="project" value="UniProtKB-SubCell"/>
</dbReference>
<feature type="transmembrane region" description="Helical" evidence="6">
    <location>
        <begin position="18"/>
        <end position="35"/>
    </location>
</feature>
<keyword evidence="2 6" id="KW-1003">Cell membrane</keyword>
<dbReference type="EMBL" id="JXRQ01000015">
    <property type="protein sequence ID" value="KIL51629.1"/>
    <property type="molecule type" value="Genomic_DNA"/>
</dbReference>
<feature type="transmembrane region" description="Helical" evidence="6">
    <location>
        <begin position="55"/>
        <end position="75"/>
    </location>
</feature>
<evidence type="ECO:0000256" key="2">
    <source>
        <dbReference type="ARBA" id="ARBA00022475"/>
    </source>
</evidence>
<dbReference type="InterPro" id="IPR027022">
    <property type="entry name" value="ABC_permease_BceB-typ"/>
</dbReference>
<dbReference type="STRING" id="135826.KP77_11410"/>
<evidence type="ECO:0000313" key="9">
    <source>
        <dbReference type="Proteomes" id="UP000031950"/>
    </source>
</evidence>
<dbReference type="Proteomes" id="UP000031950">
    <property type="component" value="Unassembled WGS sequence"/>
</dbReference>
<accession>A0A0C2SCE5</accession>
<keyword evidence="6" id="KW-0813">Transport</keyword>
<feature type="domain" description="ABC3 transporter permease C-terminal" evidence="7">
    <location>
        <begin position="60"/>
        <end position="178"/>
    </location>
</feature>
<name>A0A0C2SCE5_9BACL</name>
<organism evidence="8 9">
    <name type="scientific">Jeotgalibacillus alimentarius</name>
    <dbReference type="NCBI Taxonomy" id="135826"/>
    <lineage>
        <taxon>Bacteria</taxon>
        <taxon>Bacillati</taxon>
        <taxon>Bacillota</taxon>
        <taxon>Bacilli</taxon>
        <taxon>Bacillales</taxon>
        <taxon>Caryophanaceae</taxon>
        <taxon>Jeotgalibacillus</taxon>
    </lineage>
</organism>
<feature type="transmembrane region" description="Helical" evidence="6">
    <location>
        <begin position="523"/>
        <end position="549"/>
    </location>
</feature>
<dbReference type="PIRSF" id="PIRSF018968">
    <property type="entry name" value="ABC_permease_BceB"/>
    <property type="match status" value="1"/>
</dbReference>
<comment type="subcellular location">
    <subcellularLocation>
        <location evidence="1 6">Cell membrane</location>
        <topology evidence="1 6">Multi-pass membrane protein</topology>
    </subcellularLocation>
</comment>
<dbReference type="PATRIC" id="fig|135826.4.peg.1136"/>
<feature type="transmembrane region" description="Helical" evidence="6">
    <location>
        <begin position="151"/>
        <end position="175"/>
    </location>
</feature>
<dbReference type="AlphaFoldDB" id="A0A0C2SCE5"/>
<feature type="transmembrane region" description="Helical" evidence="6">
    <location>
        <begin position="290"/>
        <end position="314"/>
    </location>
</feature>
<comment type="similarity">
    <text evidence="6">Belongs to the ABC-4 integral membrane protein family.</text>
</comment>
<dbReference type="GO" id="GO:0055085">
    <property type="term" value="P:transmembrane transport"/>
    <property type="evidence" value="ECO:0007669"/>
    <property type="project" value="UniProtKB-UniRule"/>
</dbReference>
<dbReference type="InterPro" id="IPR052536">
    <property type="entry name" value="ABC-4_Integral_Memb_Prot"/>
</dbReference>
<feature type="transmembrane region" description="Helical" evidence="6">
    <location>
        <begin position="614"/>
        <end position="639"/>
    </location>
</feature>
<dbReference type="PANTHER" id="PTHR46795">
    <property type="entry name" value="ABC TRANSPORTER PERMEASE-RELATED-RELATED"/>
    <property type="match status" value="1"/>
</dbReference>
<feature type="transmembrane region" description="Helical" evidence="6">
    <location>
        <begin position="109"/>
        <end position="131"/>
    </location>
</feature>
<comment type="caution">
    <text evidence="8">The sequence shown here is derived from an EMBL/GenBank/DDBJ whole genome shotgun (WGS) entry which is preliminary data.</text>
</comment>
<feature type="transmembrane region" description="Helical" evidence="6">
    <location>
        <begin position="584"/>
        <end position="602"/>
    </location>
</feature>
<keyword evidence="9" id="KW-1185">Reference proteome</keyword>
<dbReference type="InterPro" id="IPR003838">
    <property type="entry name" value="ABC3_permease_C"/>
</dbReference>
<evidence type="ECO:0000256" key="4">
    <source>
        <dbReference type="ARBA" id="ARBA00022989"/>
    </source>
</evidence>
<evidence type="ECO:0000256" key="5">
    <source>
        <dbReference type="ARBA" id="ARBA00023136"/>
    </source>
</evidence>
<evidence type="ECO:0000313" key="8">
    <source>
        <dbReference type="EMBL" id="KIL51629.1"/>
    </source>
</evidence>
<keyword evidence="5 6" id="KW-0472">Membrane</keyword>
<dbReference type="PANTHER" id="PTHR46795:SF3">
    <property type="entry name" value="ABC TRANSPORTER PERMEASE"/>
    <property type="match status" value="1"/>
</dbReference>
<evidence type="ECO:0000256" key="1">
    <source>
        <dbReference type="ARBA" id="ARBA00004651"/>
    </source>
</evidence>
<protein>
    <submittedName>
        <fullName evidence="8">Bacitracin ABC transporter permease</fullName>
    </submittedName>
</protein>
<dbReference type="RefSeq" id="WP_041121722.1">
    <property type="nucleotide sequence ID" value="NZ_JXRQ01000015.1"/>
</dbReference>